<feature type="domain" description="SpoVT-AbrB" evidence="1">
    <location>
        <begin position="6"/>
        <end position="51"/>
    </location>
</feature>
<dbReference type="SMART" id="SM00966">
    <property type="entry name" value="SpoVT_AbrB"/>
    <property type="match status" value="1"/>
</dbReference>
<evidence type="ECO:0000313" key="2">
    <source>
        <dbReference type="EMBL" id="NTC27302.1"/>
    </source>
</evidence>
<dbReference type="Proteomes" id="UP000702952">
    <property type="component" value="Unassembled WGS sequence"/>
</dbReference>
<dbReference type="GO" id="GO:0003677">
    <property type="term" value="F:DNA binding"/>
    <property type="evidence" value="ECO:0007669"/>
    <property type="project" value="UniProtKB-KW"/>
</dbReference>
<sequence>MKATICEIGEAAGIVIPKDMLERLGWKTGDVLDLSVYGNMLELRAAGGLDEELTDDFNRQLEHARIAMRKYHVALRTLAKS</sequence>
<keyword evidence="2" id="KW-0238">DNA-binding</keyword>
<dbReference type="AlphaFoldDB" id="A0AA44F0X8"/>
<dbReference type="EMBL" id="JAAMAY010000005">
    <property type="protein sequence ID" value="NTC27302.1"/>
    <property type="molecule type" value="Genomic_DNA"/>
</dbReference>
<dbReference type="InterPro" id="IPR007159">
    <property type="entry name" value="SpoVT-AbrB_dom"/>
</dbReference>
<dbReference type="RefSeq" id="WP_003512489.1">
    <property type="nucleotide sequence ID" value="NC_015183.1"/>
</dbReference>
<comment type="caution">
    <text evidence="2">The sequence shown here is derived from an EMBL/GenBank/DDBJ whole genome shotgun (WGS) entry which is preliminary data.</text>
</comment>
<protein>
    <submittedName>
        <fullName evidence="2">AbrB/MazE/SpoVT family DNA-binding domain-containing protein</fullName>
    </submittedName>
</protein>
<reference evidence="2" key="1">
    <citation type="journal article" date="2020" name="Science">
        <title>Unexpected conservation and global transmission of agrobacterial virulence plasmids.</title>
        <authorList>
            <person name="Weisberg A.J."/>
            <person name="Davis E.W. 2nd"/>
            <person name="Tabima J."/>
            <person name="Belcher M.S."/>
            <person name="Miller M."/>
            <person name="Kuo C.H."/>
            <person name="Loper J.E."/>
            <person name="Grunwald N.J."/>
            <person name="Putnam M.L."/>
            <person name="Chang J.H."/>
        </authorList>
    </citation>
    <scope>NUCLEOTIDE SEQUENCE</scope>
    <source>
        <strain evidence="2">17-1853-1a</strain>
    </source>
</reference>
<organism evidence="2 3">
    <name type="scientific">Agrobacterium tumefaciens</name>
    <dbReference type="NCBI Taxonomy" id="358"/>
    <lineage>
        <taxon>Bacteria</taxon>
        <taxon>Pseudomonadati</taxon>
        <taxon>Pseudomonadota</taxon>
        <taxon>Alphaproteobacteria</taxon>
        <taxon>Hyphomicrobiales</taxon>
        <taxon>Rhizobiaceae</taxon>
        <taxon>Rhizobium/Agrobacterium group</taxon>
        <taxon>Agrobacterium</taxon>
        <taxon>Agrobacterium tumefaciens complex</taxon>
    </lineage>
</organism>
<name>A0AA44F0X8_AGRTU</name>
<evidence type="ECO:0000259" key="1">
    <source>
        <dbReference type="SMART" id="SM00966"/>
    </source>
</evidence>
<evidence type="ECO:0000313" key="3">
    <source>
        <dbReference type="Proteomes" id="UP000702952"/>
    </source>
</evidence>
<gene>
    <name evidence="2" type="ORF">G6M46_03890</name>
</gene>
<dbReference type="SUPFAM" id="SSF89447">
    <property type="entry name" value="AbrB/MazE/MraZ-like"/>
    <property type="match status" value="1"/>
</dbReference>
<proteinExistence type="predicted"/>
<dbReference type="InterPro" id="IPR037914">
    <property type="entry name" value="SpoVT-AbrB_sf"/>
</dbReference>
<dbReference type="Pfam" id="PF04014">
    <property type="entry name" value="MazE_antitoxin"/>
    <property type="match status" value="1"/>
</dbReference>
<dbReference type="Gene3D" id="2.10.260.10">
    <property type="match status" value="1"/>
</dbReference>
<accession>A0AA44F0X8</accession>